<dbReference type="RefSeq" id="WP_114792524.1">
    <property type="nucleotide sequence ID" value="NZ_CP139960.1"/>
</dbReference>
<gene>
    <name evidence="1" type="ORF">U0035_02080</name>
</gene>
<dbReference type="Proteomes" id="UP001325680">
    <property type="component" value="Chromosome"/>
</dbReference>
<proteinExistence type="predicted"/>
<accession>A0ABZ0W6Q7</accession>
<organism evidence="1 2">
    <name type="scientific">Niabella yanshanensis</name>
    <dbReference type="NCBI Taxonomy" id="577386"/>
    <lineage>
        <taxon>Bacteria</taxon>
        <taxon>Pseudomonadati</taxon>
        <taxon>Bacteroidota</taxon>
        <taxon>Chitinophagia</taxon>
        <taxon>Chitinophagales</taxon>
        <taxon>Chitinophagaceae</taxon>
        <taxon>Niabella</taxon>
    </lineage>
</organism>
<reference evidence="1 2" key="1">
    <citation type="submission" date="2023-12" db="EMBL/GenBank/DDBJ databases">
        <title>Genome sequencing and assembly of bacterial species from a model synthetic community.</title>
        <authorList>
            <person name="Hogle S.L."/>
        </authorList>
    </citation>
    <scope>NUCLEOTIDE SEQUENCE [LARGE SCALE GENOMIC DNA]</scope>
    <source>
        <strain evidence="1 2">HAMBI_3031</strain>
    </source>
</reference>
<evidence type="ECO:0000313" key="2">
    <source>
        <dbReference type="Proteomes" id="UP001325680"/>
    </source>
</evidence>
<name>A0ABZ0W6Q7_9BACT</name>
<evidence type="ECO:0008006" key="3">
    <source>
        <dbReference type="Google" id="ProtNLM"/>
    </source>
</evidence>
<evidence type="ECO:0000313" key="1">
    <source>
        <dbReference type="EMBL" id="WQD38932.1"/>
    </source>
</evidence>
<protein>
    <recommendedName>
        <fullName evidence="3">Transposase</fullName>
    </recommendedName>
</protein>
<dbReference type="EMBL" id="CP139960">
    <property type="protein sequence ID" value="WQD38932.1"/>
    <property type="molecule type" value="Genomic_DNA"/>
</dbReference>
<keyword evidence="2" id="KW-1185">Reference proteome</keyword>
<sequence length="110" mass="13077">MQGYAQLLHYYKPNFVAPDEQIYLLREQLRQAEEEYMRLWNQHKLLKLSYRFLKSGKMSHDTLAPASISDNFQAFLYGTGRGLPLEFQKPVRRRNNNKKNEAVCKLVKKK</sequence>